<feature type="compositionally biased region" description="Basic residues" evidence="1">
    <location>
        <begin position="25"/>
        <end position="40"/>
    </location>
</feature>
<feature type="compositionally biased region" description="Basic and acidic residues" evidence="1">
    <location>
        <begin position="161"/>
        <end position="178"/>
    </location>
</feature>
<evidence type="ECO:0000313" key="2">
    <source>
        <dbReference type="EMBL" id="CAA9522968.1"/>
    </source>
</evidence>
<feature type="region of interest" description="Disordered" evidence="1">
    <location>
        <begin position="1"/>
        <end position="309"/>
    </location>
</feature>
<accession>A0A6J4TG80</accession>
<feature type="compositionally biased region" description="Basic residues" evidence="1">
    <location>
        <begin position="76"/>
        <end position="89"/>
    </location>
</feature>
<protein>
    <submittedName>
        <fullName evidence="2">Glutathione S-transferase, omega</fullName>
        <ecNumber evidence="2">2.5.1.18</ecNumber>
    </submittedName>
</protein>
<dbReference type="EC" id="2.5.1.18" evidence="2"/>
<feature type="compositionally biased region" description="Basic residues" evidence="1">
    <location>
        <begin position="266"/>
        <end position="276"/>
    </location>
</feature>
<dbReference type="EMBL" id="CADCVR010000106">
    <property type="protein sequence ID" value="CAA9522968.1"/>
    <property type="molecule type" value="Genomic_DNA"/>
</dbReference>
<keyword evidence="2" id="KW-0808">Transferase</keyword>
<feature type="compositionally biased region" description="Basic residues" evidence="1">
    <location>
        <begin position="207"/>
        <end position="240"/>
    </location>
</feature>
<feature type="non-terminal residue" evidence="2">
    <location>
        <position position="1"/>
    </location>
</feature>
<proteinExistence type="predicted"/>
<feature type="compositionally biased region" description="Basic and acidic residues" evidence="1">
    <location>
        <begin position="113"/>
        <end position="128"/>
    </location>
</feature>
<reference evidence="2" key="1">
    <citation type="submission" date="2020-02" db="EMBL/GenBank/DDBJ databases">
        <authorList>
            <person name="Meier V. D."/>
        </authorList>
    </citation>
    <scope>NUCLEOTIDE SEQUENCE</scope>
    <source>
        <strain evidence="2">AVDCRST_MAG53</strain>
    </source>
</reference>
<feature type="non-terminal residue" evidence="2">
    <location>
        <position position="309"/>
    </location>
</feature>
<dbReference type="GO" id="GO:0004364">
    <property type="term" value="F:glutathione transferase activity"/>
    <property type="evidence" value="ECO:0007669"/>
    <property type="project" value="UniProtKB-EC"/>
</dbReference>
<evidence type="ECO:0000256" key="1">
    <source>
        <dbReference type="SAM" id="MobiDB-lite"/>
    </source>
</evidence>
<sequence>EHRRTVSQGVRREGGLRPPAVSVPRPRHRRRRERLSRRGRPLPPLRVAGLPVGAPHGHRAQAQGPRGRHLAERRRSAARRARLALRPRLPRPAEQRLELPVGGLPRDGSLLRGPRDGADAVGHEDRPGRQQRVRGDHRHAQRGVGRLRRPPTSRSLPGRAAPRDRRAERLGVRRDQQRRLQVRLRRHPGGLRGRGSSAVRGAGPPRRAPRHPALPRRRRAHARRLAPVHHAGALRRRLRRPLQVQPQADRRLRAPQRLPARPLPASRRRSDRRLRPHQAPLLHDPRLDQPHGHRARRPAPRPRRTPRPL</sequence>
<feature type="compositionally biased region" description="Low complexity" evidence="1">
    <location>
        <begin position="194"/>
        <end position="205"/>
    </location>
</feature>
<organism evidence="2">
    <name type="scientific">uncultured Solirubrobacteraceae bacterium</name>
    <dbReference type="NCBI Taxonomy" id="1162706"/>
    <lineage>
        <taxon>Bacteria</taxon>
        <taxon>Bacillati</taxon>
        <taxon>Actinomycetota</taxon>
        <taxon>Thermoleophilia</taxon>
        <taxon>Solirubrobacterales</taxon>
        <taxon>Solirubrobacteraceae</taxon>
        <taxon>environmental samples</taxon>
    </lineage>
</organism>
<feature type="compositionally biased region" description="Basic residues" evidence="1">
    <location>
        <begin position="180"/>
        <end position="189"/>
    </location>
</feature>
<feature type="compositionally biased region" description="Basic residues" evidence="1">
    <location>
        <begin position="292"/>
        <end position="309"/>
    </location>
</feature>
<dbReference type="AlphaFoldDB" id="A0A6J4TG80"/>
<gene>
    <name evidence="2" type="ORF">AVDCRST_MAG53-3454</name>
</gene>
<feature type="compositionally biased region" description="Low complexity" evidence="1">
    <location>
        <begin position="255"/>
        <end position="265"/>
    </location>
</feature>
<feature type="compositionally biased region" description="Basic residues" evidence="1">
    <location>
        <begin position="129"/>
        <end position="151"/>
    </location>
</feature>
<name>A0A6J4TG80_9ACTN</name>